<evidence type="ECO:0000256" key="3">
    <source>
        <dbReference type="RuleBase" id="RU000363"/>
    </source>
</evidence>
<accession>A0ABU1T2V6</accession>
<comment type="similarity">
    <text evidence="1 3">Belongs to the short-chain dehydrogenases/reductases (SDR) family.</text>
</comment>
<dbReference type="PANTHER" id="PTHR44196:SF2">
    <property type="entry name" value="SHORT-CHAIN DEHYDROGENASE-RELATED"/>
    <property type="match status" value="1"/>
</dbReference>
<protein>
    <submittedName>
        <fullName evidence="4">Short-subunit dehydrogenase</fullName>
    </submittedName>
</protein>
<evidence type="ECO:0000313" key="5">
    <source>
        <dbReference type="Proteomes" id="UP001266099"/>
    </source>
</evidence>
<dbReference type="SUPFAM" id="SSF51735">
    <property type="entry name" value="NAD(P)-binding Rossmann-fold domains"/>
    <property type="match status" value="1"/>
</dbReference>
<dbReference type="Pfam" id="PF00106">
    <property type="entry name" value="adh_short"/>
    <property type="match status" value="1"/>
</dbReference>
<reference evidence="4 5" key="1">
    <citation type="submission" date="2023-07" db="EMBL/GenBank/DDBJ databases">
        <title>Sequencing the genomes of 1000 actinobacteria strains.</title>
        <authorList>
            <person name="Klenk H.-P."/>
        </authorList>
    </citation>
    <scope>NUCLEOTIDE SEQUENCE [LARGE SCALE GENOMIC DNA]</scope>
    <source>
        <strain evidence="4 5">DSM 15539</strain>
    </source>
</reference>
<dbReference type="Gene3D" id="3.40.50.720">
    <property type="entry name" value="NAD(P)-binding Rossmann-like Domain"/>
    <property type="match status" value="1"/>
</dbReference>
<dbReference type="EMBL" id="JAVDUJ010000001">
    <property type="protein sequence ID" value="MDR6939712.1"/>
    <property type="molecule type" value="Genomic_DNA"/>
</dbReference>
<keyword evidence="2" id="KW-0560">Oxidoreductase</keyword>
<name>A0ABU1T2V6_9ACTO</name>
<evidence type="ECO:0000313" key="4">
    <source>
        <dbReference type="EMBL" id="MDR6939712.1"/>
    </source>
</evidence>
<dbReference type="PRINTS" id="PR00081">
    <property type="entry name" value="GDHRDH"/>
</dbReference>
<organism evidence="4 5">
    <name type="scientific">Arcanobacterium hippocoleae</name>
    <dbReference type="NCBI Taxonomy" id="149017"/>
    <lineage>
        <taxon>Bacteria</taxon>
        <taxon>Bacillati</taxon>
        <taxon>Actinomycetota</taxon>
        <taxon>Actinomycetes</taxon>
        <taxon>Actinomycetales</taxon>
        <taxon>Actinomycetaceae</taxon>
        <taxon>Arcanobacterium</taxon>
    </lineage>
</organism>
<comment type="caution">
    <text evidence="4">The sequence shown here is derived from an EMBL/GenBank/DDBJ whole genome shotgun (WGS) entry which is preliminary data.</text>
</comment>
<sequence length="255" mass="26919">MGNALITGASSGLGTEFAWILAAEGNDLVLVARNEARLQELAEELRQKANVAVEVLPADLSRADGVERVAKRLKSQSMPITLLVNNAGMGLGQEFIAGSIAKELGAANVMINAVMLLTHAALGTMTARGRGTVINISSITALTAQGTYSAAKAWMKTFTEGLACDLEGTGVNVTAVLPGLMHTNFHQNAQVDAGQWAEWMFLNVHDVANAAIEGARRKKVIVVPSLLYKAAYCALKIAPRALVRKVAGPKMSGRL</sequence>
<dbReference type="RefSeq" id="WP_309956608.1">
    <property type="nucleotide sequence ID" value="NZ_JAVDUJ010000001.1"/>
</dbReference>
<evidence type="ECO:0000256" key="1">
    <source>
        <dbReference type="ARBA" id="ARBA00006484"/>
    </source>
</evidence>
<dbReference type="PIRSF" id="PIRSF000126">
    <property type="entry name" value="11-beta-HSD1"/>
    <property type="match status" value="1"/>
</dbReference>
<dbReference type="PANTHER" id="PTHR44196">
    <property type="entry name" value="DEHYDROGENASE/REDUCTASE SDR FAMILY MEMBER 7B"/>
    <property type="match status" value="1"/>
</dbReference>
<keyword evidence="5" id="KW-1185">Reference proteome</keyword>
<dbReference type="PRINTS" id="PR00080">
    <property type="entry name" value="SDRFAMILY"/>
</dbReference>
<evidence type="ECO:0000256" key="2">
    <source>
        <dbReference type="ARBA" id="ARBA00023002"/>
    </source>
</evidence>
<dbReference type="InterPro" id="IPR036291">
    <property type="entry name" value="NAD(P)-bd_dom_sf"/>
</dbReference>
<proteinExistence type="inferred from homology"/>
<dbReference type="Proteomes" id="UP001266099">
    <property type="component" value="Unassembled WGS sequence"/>
</dbReference>
<dbReference type="InterPro" id="IPR002347">
    <property type="entry name" value="SDR_fam"/>
</dbReference>
<gene>
    <name evidence="4" type="ORF">J2S36_001255</name>
</gene>